<sequence length="553" mass="58804">MSAGIWSLVPFLVVIPIAMWTRQVLPGLLAGLLVGAYMQNPTPLGGIDGALAYIAKELAIPDNLRLVVFLYGFGAFVGLVRVTGGVSGFAHWMADRVKSVRGAFAVTWVSSLVTFMAPDFRIITVAPVMRRIFERLRVPAERVAFTIDATSTPVCALVPVGTAFVGYMVGLIATSARHQTLPGSPYHLYLMSIPLNFFSWIILAYTLVLSFRASPSAERREAAQRRAEDERRAADRGTVRGVPRPARLNAETRLKMASQFARAEFGAELPPDLPPRGRPANVGPSGTTAVARTATSGGQSERRHTAGPAAADGLNPPDPVEFVSERIPPRLVNLAVPLLLLLGLTLFLTWWDGRGKAPTVWGALAQANAAKAMLEALLITLLATFAWYTVQRVPVERTVFGILAGGNEMMGVIVLLALVWAVSAVSTDLGFADYVESTIGRTVPAAFVAPALFLFGCAISYVIGSSFGTWGMLLPLGFSLAASTHTPLPLIAGAVFASGTFGGFASPLSDNTVAMATVMKLPVMDYARHKLKPALWAAGGSALLYAAAGWVVS</sequence>
<feature type="transmembrane region" description="Helical" evidence="7">
    <location>
        <begin position="402"/>
        <end position="423"/>
    </location>
</feature>
<feature type="transmembrane region" description="Helical" evidence="7">
    <location>
        <begin position="6"/>
        <end position="34"/>
    </location>
</feature>
<dbReference type="InterPro" id="IPR018461">
    <property type="entry name" value="Na/H_Antiport_NhaC-like_C"/>
</dbReference>
<feature type="transmembrane region" description="Helical" evidence="7">
    <location>
        <begin position="331"/>
        <end position="351"/>
    </location>
</feature>
<keyword evidence="2" id="KW-1003">Cell membrane</keyword>
<comment type="subcellular location">
    <subcellularLocation>
        <location evidence="1">Cell membrane</location>
        <topology evidence="1">Multi-pass membrane protein</topology>
    </subcellularLocation>
</comment>
<keyword evidence="10" id="KW-1185">Reference proteome</keyword>
<feature type="region of interest" description="Disordered" evidence="6">
    <location>
        <begin position="222"/>
        <end position="248"/>
    </location>
</feature>
<evidence type="ECO:0000256" key="7">
    <source>
        <dbReference type="SAM" id="Phobius"/>
    </source>
</evidence>
<feature type="domain" description="Na+/H+ antiporter NhaC-like C-terminal" evidence="8">
    <location>
        <begin position="335"/>
        <end position="550"/>
    </location>
</feature>
<gene>
    <name evidence="9" type="ORF">SAMN05421543_103103</name>
</gene>
<evidence type="ECO:0000256" key="2">
    <source>
        <dbReference type="ARBA" id="ARBA00022475"/>
    </source>
</evidence>
<evidence type="ECO:0000256" key="1">
    <source>
        <dbReference type="ARBA" id="ARBA00004651"/>
    </source>
</evidence>
<evidence type="ECO:0000256" key="5">
    <source>
        <dbReference type="ARBA" id="ARBA00023136"/>
    </source>
</evidence>
<feature type="compositionally biased region" description="Polar residues" evidence="6">
    <location>
        <begin position="284"/>
        <end position="299"/>
    </location>
</feature>
<feature type="transmembrane region" description="Helical" evidence="7">
    <location>
        <begin position="102"/>
        <end position="122"/>
    </location>
</feature>
<dbReference type="Proteomes" id="UP000183508">
    <property type="component" value="Unassembled WGS sequence"/>
</dbReference>
<feature type="transmembrane region" description="Helical" evidence="7">
    <location>
        <begin position="143"/>
        <end position="169"/>
    </location>
</feature>
<name>A0A1I7GWH9_9BACL</name>
<feature type="transmembrane region" description="Helical" evidence="7">
    <location>
        <begin position="534"/>
        <end position="552"/>
    </location>
</feature>
<keyword evidence="5 7" id="KW-0472">Membrane</keyword>
<evidence type="ECO:0000256" key="3">
    <source>
        <dbReference type="ARBA" id="ARBA00022692"/>
    </source>
</evidence>
<dbReference type="eggNOG" id="COG1757">
    <property type="taxonomic scope" value="Bacteria"/>
</dbReference>
<reference evidence="10" key="1">
    <citation type="submission" date="2016-10" db="EMBL/GenBank/DDBJ databases">
        <authorList>
            <person name="Varghese N."/>
        </authorList>
    </citation>
    <scope>NUCLEOTIDE SEQUENCE [LARGE SCALE GENOMIC DNA]</scope>
    <source>
        <strain evidence="10">DSM 17980</strain>
    </source>
</reference>
<dbReference type="RefSeq" id="WP_245783828.1">
    <property type="nucleotide sequence ID" value="NZ_FPBV01000003.1"/>
</dbReference>
<organism evidence="9 10">
    <name type="scientific">Alicyclobacillus macrosporangiidus</name>
    <dbReference type="NCBI Taxonomy" id="392015"/>
    <lineage>
        <taxon>Bacteria</taxon>
        <taxon>Bacillati</taxon>
        <taxon>Bacillota</taxon>
        <taxon>Bacilli</taxon>
        <taxon>Bacillales</taxon>
        <taxon>Alicyclobacillaceae</taxon>
        <taxon>Alicyclobacillus</taxon>
    </lineage>
</organism>
<dbReference type="PANTHER" id="PTHR43478:SF1">
    <property type="entry name" value="NA+_H+ ANTIPORTER NHAC-LIKE C-TERMINAL DOMAIN-CONTAINING PROTEIN"/>
    <property type="match status" value="1"/>
</dbReference>
<feature type="transmembrane region" description="Helical" evidence="7">
    <location>
        <begin position="371"/>
        <end position="390"/>
    </location>
</feature>
<evidence type="ECO:0000313" key="9">
    <source>
        <dbReference type="EMBL" id="SFU52803.1"/>
    </source>
</evidence>
<feature type="transmembrane region" description="Helical" evidence="7">
    <location>
        <begin position="66"/>
        <end position="90"/>
    </location>
</feature>
<dbReference type="Pfam" id="PF03553">
    <property type="entry name" value="Na_H_antiporter"/>
    <property type="match status" value="1"/>
</dbReference>
<feature type="compositionally biased region" description="Basic and acidic residues" evidence="6">
    <location>
        <begin position="222"/>
        <end position="238"/>
    </location>
</feature>
<evidence type="ECO:0000256" key="6">
    <source>
        <dbReference type="SAM" id="MobiDB-lite"/>
    </source>
</evidence>
<evidence type="ECO:0000259" key="8">
    <source>
        <dbReference type="Pfam" id="PF03553"/>
    </source>
</evidence>
<feature type="transmembrane region" description="Helical" evidence="7">
    <location>
        <begin position="443"/>
        <end position="463"/>
    </location>
</feature>
<dbReference type="GO" id="GO:0005886">
    <property type="term" value="C:plasma membrane"/>
    <property type="evidence" value="ECO:0007669"/>
    <property type="project" value="UniProtKB-SubCell"/>
</dbReference>
<feature type="transmembrane region" description="Helical" evidence="7">
    <location>
        <begin position="189"/>
        <end position="211"/>
    </location>
</feature>
<dbReference type="PANTHER" id="PTHR43478">
    <property type="entry name" value="NA+/H+ ANTIPORTER-RELATED"/>
    <property type="match status" value="1"/>
</dbReference>
<keyword evidence="3 7" id="KW-0812">Transmembrane</keyword>
<evidence type="ECO:0000313" key="10">
    <source>
        <dbReference type="Proteomes" id="UP000183508"/>
    </source>
</evidence>
<dbReference type="STRING" id="392015.SAMN05421543_103103"/>
<dbReference type="AlphaFoldDB" id="A0A1I7GWH9"/>
<dbReference type="EMBL" id="FPBV01000003">
    <property type="protein sequence ID" value="SFU52803.1"/>
    <property type="molecule type" value="Genomic_DNA"/>
</dbReference>
<keyword evidence="4 7" id="KW-1133">Transmembrane helix</keyword>
<evidence type="ECO:0000256" key="4">
    <source>
        <dbReference type="ARBA" id="ARBA00022989"/>
    </source>
</evidence>
<protein>
    <submittedName>
        <fullName evidence="9">Na+/H+ antiporter family protein</fullName>
    </submittedName>
</protein>
<accession>A0A1I7GWH9</accession>
<feature type="region of interest" description="Disordered" evidence="6">
    <location>
        <begin position="267"/>
        <end position="316"/>
    </location>
</feature>
<proteinExistence type="predicted"/>